<dbReference type="PANTHER" id="PTHR14304">
    <property type="entry name" value="CELL DIVISION CYCLE AND APOPTOSIS REGULATOR PROTEIN"/>
    <property type="match status" value="1"/>
</dbReference>
<dbReference type="AlphaFoldDB" id="A0A835VJZ9"/>
<protein>
    <submittedName>
        <fullName evidence="2">Uncharacterized protein</fullName>
    </submittedName>
</protein>
<dbReference type="GO" id="GO:0006355">
    <property type="term" value="P:regulation of DNA-templated transcription"/>
    <property type="evidence" value="ECO:0007669"/>
    <property type="project" value="InterPro"/>
</dbReference>
<comment type="caution">
    <text evidence="2">The sequence shown here is derived from an EMBL/GenBank/DDBJ whole genome shotgun (WGS) entry which is preliminary data.</text>
</comment>
<evidence type="ECO:0000313" key="3">
    <source>
        <dbReference type="Proteomes" id="UP000639772"/>
    </source>
</evidence>
<dbReference type="GO" id="GO:0005634">
    <property type="term" value="C:nucleus"/>
    <property type="evidence" value="ECO:0007669"/>
    <property type="project" value="TreeGrafter"/>
</dbReference>
<dbReference type="Proteomes" id="UP000639772">
    <property type="component" value="Chromosome 1"/>
</dbReference>
<dbReference type="InterPro" id="IPR025224">
    <property type="entry name" value="CCAR1/CCAR2"/>
</dbReference>
<feature type="compositionally biased region" description="Basic and acidic residues" evidence="1">
    <location>
        <begin position="140"/>
        <end position="149"/>
    </location>
</feature>
<proteinExistence type="predicted"/>
<evidence type="ECO:0000313" key="2">
    <source>
        <dbReference type="EMBL" id="KAG0501712.1"/>
    </source>
</evidence>
<feature type="region of interest" description="Disordered" evidence="1">
    <location>
        <begin position="126"/>
        <end position="160"/>
    </location>
</feature>
<evidence type="ECO:0000256" key="1">
    <source>
        <dbReference type="SAM" id="MobiDB-lite"/>
    </source>
</evidence>
<feature type="region of interest" description="Disordered" evidence="1">
    <location>
        <begin position="1"/>
        <end position="64"/>
    </location>
</feature>
<dbReference type="PANTHER" id="PTHR14304:SF11">
    <property type="entry name" value="SAP DOMAIN-CONTAINING PROTEIN"/>
    <property type="match status" value="1"/>
</dbReference>
<dbReference type="OrthoDB" id="21006at2759"/>
<reference evidence="2 3" key="1">
    <citation type="journal article" date="2020" name="Nat. Food">
        <title>A phased Vanilla planifolia genome enables genetic improvement of flavour and production.</title>
        <authorList>
            <person name="Hasing T."/>
            <person name="Tang H."/>
            <person name="Brym M."/>
            <person name="Khazi F."/>
            <person name="Huang T."/>
            <person name="Chambers A.H."/>
        </authorList>
    </citation>
    <scope>NUCLEOTIDE SEQUENCE [LARGE SCALE GENOMIC DNA]</scope>
    <source>
        <tissue evidence="2">Leaf</tissue>
    </source>
</reference>
<accession>A0A835VJZ9</accession>
<name>A0A835VJZ9_VANPL</name>
<organism evidence="2 3">
    <name type="scientific">Vanilla planifolia</name>
    <name type="common">Vanilla</name>
    <dbReference type="NCBI Taxonomy" id="51239"/>
    <lineage>
        <taxon>Eukaryota</taxon>
        <taxon>Viridiplantae</taxon>
        <taxon>Streptophyta</taxon>
        <taxon>Embryophyta</taxon>
        <taxon>Tracheophyta</taxon>
        <taxon>Spermatophyta</taxon>
        <taxon>Magnoliopsida</taxon>
        <taxon>Liliopsida</taxon>
        <taxon>Asparagales</taxon>
        <taxon>Orchidaceae</taxon>
        <taxon>Vanilloideae</taxon>
        <taxon>Vanilleae</taxon>
        <taxon>Vanilla</taxon>
    </lineage>
</organism>
<sequence>MVEMFPSKGGGGFVGQQPYATQQAYGQHPGSGFSGNPTAGSDMGTQHGLASRQPSMVGGLNSKGAVSSSLQGRAAYPSLAESSKYSTGAHGSSFSEDYLLAANHGYAQKGDQFSGTKGSDYAVDRRPYADLQGPYAGRELQNDTTRRYTDSGSLSHQHQTDIQDHMDQVIYPAYMAKH</sequence>
<dbReference type="EMBL" id="JADCNM010000001">
    <property type="protein sequence ID" value="KAG0501712.1"/>
    <property type="molecule type" value="Genomic_DNA"/>
</dbReference>
<gene>
    <name evidence="2" type="ORF">HPP92_001784</name>
</gene>